<evidence type="ECO:0000256" key="1">
    <source>
        <dbReference type="ARBA" id="ARBA00004141"/>
    </source>
</evidence>
<dbReference type="InterPro" id="IPR011701">
    <property type="entry name" value="MFS"/>
</dbReference>
<evidence type="ECO:0000256" key="5">
    <source>
        <dbReference type="ARBA" id="ARBA00023136"/>
    </source>
</evidence>
<name>A0A975FZN9_9CAUL</name>
<protein>
    <submittedName>
        <fullName evidence="8">MFS transporter</fullName>
    </submittedName>
</protein>
<dbReference type="InterPro" id="IPR044770">
    <property type="entry name" value="MFS_spinster-like"/>
</dbReference>
<dbReference type="CDD" id="cd17328">
    <property type="entry name" value="MFS_spinster_like"/>
    <property type="match status" value="1"/>
</dbReference>
<dbReference type="Pfam" id="PF07690">
    <property type="entry name" value="MFS_1"/>
    <property type="match status" value="1"/>
</dbReference>
<evidence type="ECO:0000313" key="8">
    <source>
        <dbReference type="EMBL" id="QUD87792.1"/>
    </source>
</evidence>
<dbReference type="PROSITE" id="PS50850">
    <property type="entry name" value="MFS"/>
    <property type="match status" value="1"/>
</dbReference>
<feature type="transmembrane region" description="Helical" evidence="6">
    <location>
        <begin position="387"/>
        <end position="411"/>
    </location>
</feature>
<dbReference type="SUPFAM" id="SSF103473">
    <property type="entry name" value="MFS general substrate transporter"/>
    <property type="match status" value="1"/>
</dbReference>
<dbReference type="AlphaFoldDB" id="A0A975FZN9"/>
<dbReference type="EMBL" id="CP073078">
    <property type="protein sequence ID" value="QUD87792.1"/>
    <property type="molecule type" value="Genomic_DNA"/>
</dbReference>
<organism evidence="8 9">
    <name type="scientific">Phenylobacterium montanum</name>
    <dbReference type="NCBI Taxonomy" id="2823693"/>
    <lineage>
        <taxon>Bacteria</taxon>
        <taxon>Pseudomonadati</taxon>
        <taxon>Pseudomonadota</taxon>
        <taxon>Alphaproteobacteria</taxon>
        <taxon>Caulobacterales</taxon>
        <taxon>Caulobacteraceae</taxon>
        <taxon>Phenylobacterium</taxon>
    </lineage>
</organism>
<evidence type="ECO:0000256" key="3">
    <source>
        <dbReference type="ARBA" id="ARBA00022692"/>
    </source>
</evidence>
<gene>
    <name evidence="8" type="ORF">KCG34_22550</name>
</gene>
<feature type="transmembrane region" description="Helical" evidence="6">
    <location>
        <begin position="152"/>
        <end position="173"/>
    </location>
</feature>
<dbReference type="PANTHER" id="PTHR23505">
    <property type="entry name" value="SPINSTER"/>
    <property type="match status" value="1"/>
</dbReference>
<feature type="transmembrane region" description="Helical" evidence="6">
    <location>
        <begin position="291"/>
        <end position="313"/>
    </location>
</feature>
<feature type="transmembrane region" description="Helical" evidence="6">
    <location>
        <begin position="325"/>
        <end position="344"/>
    </location>
</feature>
<dbReference type="InterPro" id="IPR020846">
    <property type="entry name" value="MFS_dom"/>
</dbReference>
<keyword evidence="5 6" id="KW-0472">Membrane</keyword>
<accession>A0A975FZN9</accession>
<feature type="domain" description="Major facilitator superfamily (MFS) profile" evidence="7">
    <location>
        <begin position="26"/>
        <end position="457"/>
    </location>
</feature>
<keyword evidence="9" id="KW-1185">Reference proteome</keyword>
<sequence>MDATTAPSATSAGRKPVFSEGYKRLVLSLLLAAYTFNFIDRTIIATIGPKIREDLGLTSTQIGLLGGLYFALLYTTLGVPLARLAERKSRVNIISAAVLIWSGFTALCGTAGSFAVLAAYRFGVGIGEAGLSPPSHSLISDYFEPKKRASALGVYSFGIPLGTMFGAVAGGWIAQNFSWRMAFILVGLPGVLIAALVKFLMREPPRGHSELEAPETARNIDELTPVAVEAPKGHWLAEEMREMAAVSKVLFGSWPVLNMILGVTLCSFGAYGAGQFVPQYFRSAFHLDIATVGLITGLVGGISTGLGTLVGGFLTDRLSKRSPAWYSLTPAIGLTIATPIYIYAYTRPTWQAAALVLLIPGLFHYTYLAPTFGVVQNMVEVRRRATAAALMLFFLNLIALGGGPPFTGWLIDQFAQFDINHPAVQGVVGKLAHLFDVGGALNAVKACPGGVAPKTADAAAKALCSATLTQSTREGILVSVCFYLWAGFHYLLGAFGLTKALADARAARGEA</sequence>
<comment type="subcellular location">
    <subcellularLocation>
        <location evidence="1">Membrane</location>
        <topology evidence="1">Multi-pass membrane protein</topology>
    </subcellularLocation>
</comment>
<keyword evidence="2" id="KW-0813">Transport</keyword>
<evidence type="ECO:0000256" key="2">
    <source>
        <dbReference type="ARBA" id="ARBA00022448"/>
    </source>
</evidence>
<dbReference type="RefSeq" id="WP_211937842.1">
    <property type="nucleotide sequence ID" value="NZ_CP073078.1"/>
</dbReference>
<feature type="transmembrane region" description="Helical" evidence="6">
    <location>
        <begin position="179"/>
        <end position="201"/>
    </location>
</feature>
<evidence type="ECO:0000256" key="4">
    <source>
        <dbReference type="ARBA" id="ARBA00022989"/>
    </source>
</evidence>
<evidence type="ECO:0000259" key="7">
    <source>
        <dbReference type="PROSITE" id="PS50850"/>
    </source>
</evidence>
<feature type="transmembrane region" description="Helical" evidence="6">
    <location>
        <begin position="350"/>
        <end position="375"/>
    </location>
</feature>
<dbReference type="Gene3D" id="1.20.1250.20">
    <property type="entry name" value="MFS general substrate transporter like domains"/>
    <property type="match status" value="1"/>
</dbReference>
<feature type="transmembrane region" description="Helical" evidence="6">
    <location>
        <begin position="249"/>
        <end position="271"/>
    </location>
</feature>
<dbReference type="GO" id="GO:0022857">
    <property type="term" value="F:transmembrane transporter activity"/>
    <property type="evidence" value="ECO:0007669"/>
    <property type="project" value="InterPro"/>
</dbReference>
<keyword evidence="4 6" id="KW-1133">Transmembrane helix</keyword>
<feature type="transmembrane region" description="Helical" evidence="6">
    <location>
        <begin position="476"/>
        <end position="498"/>
    </location>
</feature>
<dbReference type="InterPro" id="IPR036259">
    <property type="entry name" value="MFS_trans_sf"/>
</dbReference>
<feature type="transmembrane region" description="Helical" evidence="6">
    <location>
        <begin position="94"/>
        <end position="120"/>
    </location>
</feature>
<reference evidence="8" key="1">
    <citation type="submission" date="2021-04" db="EMBL/GenBank/DDBJ databases">
        <title>The complete genome sequence of Caulobacter sp. S6.</title>
        <authorList>
            <person name="Tang Y."/>
            <person name="Ouyang W."/>
            <person name="Liu Q."/>
            <person name="Huang B."/>
            <person name="Guo Z."/>
            <person name="Lei P."/>
        </authorList>
    </citation>
    <scope>NUCLEOTIDE SEQUENCE</scope>
    <source>
        <strain evidence="8">S6</strain>
    </source>
</reference>
<dbReference type="Proteomes" id="UP000676409">
    <property type="component" value="Chromosome"/>
</dbReference>
<proteinExistence type="predicted"/>
<feature type="transmembrane region" description="Helical" evidence="6">
    <location>
        <begin position="55"/>
        <end position="74"/>
    </location>
</feature>
<evidence type="ECO:0000313" key="9">
    <source>
        <dbReference type="Proteomes" id="UP000676409"/>
    </source>
</evidence>
<dbReference type="GO" id="GO:0016020">
    <property type="term" value="C:membrane"/>
    <property type="evidence" value="ECO:0007669"/>
    <property type="project" value="UniProtKB-SubCell"/>
</dbReference>
<feature type="transmembrane region" description="Helical" evidence="6">
    <location>
        <begin position="25"/>
        <end position="43"/>
    </location>
</feature>
<dbReference type="KEGG" id="caul:KCG34_22550"/>
<evidence type="ECO:0000256" key="6">
    <source>
        <dbReference type="SAM" id="Phobius"/>
    </source>
</evidence>
<keyword evidence="3 6" id="KW-0812">Transmembrane</keyword>
<dbReference type="PANTHER" id="PTHR23505:SF79">
    <property type="entry name" value="PROTEIN SPINSTER"/>
    <property type="match status" value="1"/>
</dbReference>